<feature type="transmembrane region" description="Helical" evidence="9">
    <location>
        <begin position="750"/>
        <end position="770"/>
    </location>
</feature>
<keyword evidence="12" id="KW-1185">Reference proteome</keyword>
<dbReference type="InterPro" id="IPR011123">
    <property type="entry name" value="Y_Y_Y"/>
</dbReference>
<dbReference type="SMART" id="SM00387">
    <property type="entry name" value="HATPase_c"/>
    <property type="match status" value="1"/>
</dbReference>
<keyword evidence="9" id="KW-0472">Membrane</keyword>
<dbReference type="InterPro" id="IPR011712">
    <property type="entry name" value="Sig_transdc_His_kin_sub3_dim/P"/>
</dbReference>
<evidence type="ECO:0000256" key="1">
    <source>
        <dbReference type="ARBA" id="ARBA00000085"/>
    </source>
</evidence>
<sequence>MREHAKKYTGHYAVLHYMAIVCLCVLGSTAAHAQKYHFHNLTVEDGLVQSQATCLAQDKTGHLWVGTFGGLSRYDGRGFTNYTVNDGLLHNTVRAVAADKAGNIWIGGIEGLSCFNGKTFKHYRKQVQVTRDLNNTQQIIPLGDTTWWRVQGDVFCVTGGSIKYFPTPGESGVASAIMADSNGLWVAKKTAVYHYHKRCWDTLYFLLDSTEVPPIIHKILRRNDGSIWMAGTYGIYQVAESYIVPHTINSEPLTFLPGISSAAEDNNGSIWLGTGNGAISIIGSSIFYYNKRNGLTDNNINDAIKDAEGNIWMASDGQGVFRFSGTQFTGLDEAAGLPSAQVMALAYNGVDSLFIGTYDAGIHIFQNGKVRALPFPSAPVPAIMTLCYTPDQRLWIGTRGRGLWTYDNGSFRQYAKPEQPFPSNYINRLYIDTFNRMWIGFTNGTMVLEDGMFKMADTNTSPVYSFLTIGYDSTLIATEGGLRLFHAGEATPFRTGTVIDNSAIQCFIMRGRELWLGSSDNGLIRYDLGAGKAQLINKSQGMRSDFIYNIVTDEENNVWVGTGFGIHKVQIKANGEPLVTFYGKAQGISGMESNINSVLKMPDGSIWFGTTNGALHYTPNTPAVSASPAYIILQSVKIAGENVIDPRWYDSSDNWYSIPYGLSLPYKKNNIAFTFQAVTLSGAQQALYRYRMEGLDAPWSDWSTNNSVTYSALPPGKYTFRVQCRSNAGAGTPDLVYHFEIITPFQQTTWFRLSVILACILAGILLQYSYNRRKQERLRLLAKLRAEEQGKVRTRTAEDFHDEIGNKLTRINVLTNVLKSKVELSPETSRILGQIQDNTSQLYSGTRDILWSLKPSNDVLYEILHRIRDLGTELFQDTDIQFSFTGTDEKWNNYRLDMEMSRNLTMIFKEALNNCLKYADAKNVSMDVHWKQRNVLQIVLRDDGKGFDTQIAYKGNGLTNMHNRAERLKGKLYIDSKPGKGTIISLTFKIPPNR</sequence>
<dbReference type="PANTHER" id="PTHR24421:SF10">
    <property type="entry name" value="NITRATE_NITRITE SENSOR PROTEIN NARQ"/>
    <property type="match status" value="1"/>
</dbReference>
<keyword evidence="7" id="KW-0067">ATP-binding</keyword>
<dbReference type="InterPro" id="IPR005467">
    <property type="entry name" value="His_kinase_dom"/>
</dbReference>
<keyword evidence="8" id="KW-0902">Two-component regulatory system</keyword>
<keyword evidence="9" id="KW-0812">Transmembrane</keyword>
<dbReference type="RefSeq" id="WP_345079269.1">
    <property type="nucleotide sequence ID" value="NZ_BAABFA010000007.1"/>
</dbReference>
<evidence type="ECO:0000313" key="11">
    <source>
        <dbReference type="EMBL" id="GAA4462519.1"/>
    </source>
</evidence>
<evidence type="ECO:0000256" key="9">
    <source>
        <dbReference type="SAM" id="Phobius"/>
    </source>
</evidence>
<organism evidence="11 12">
    <name type="scientific">Nemorincola caseinilytica</name>
    <dbReference type="NCBI Taxonomy" id="2054315"/>
    <lineage>
        <taxon>Bacteria</taxon>
        <taxon>Pseudomonadati</taxon>
        <taxon>Bacteroidota</taxon>
        <taxon>Chitinophagia</taxon>
        <taxon>Chitinophagales</taxon>
        <taxon>Chitinophagaceae</taxon>
        <taxon>Nemorincola</taxon>
    </lineage>
</organism>
<feature type="domain" description="Histidine kinase" evidence="10">
    <location>
        <begin position="799"/>
        <end position="992"/>
    </location>
</feature>
<comment type="caution">
    <text evidence="11">The sequence shown here is derived from an EMBL/GenBank/DDBJ whole genome shotgun (WGS) entry which is preliminary data.</text>
</comment>
<dbReference type="Pfam" id="PF07495">
    <property type="entry name" value="Y_Y_Y"/>
    <property type="match status" value="1"/>
</dbReference>
<dbReference type="GO" id="GO:0016301">
    <property type="term" value="F:kinase activity"/>
    <property type="evidence" value="ECO:0007669"/>
    <property type="project" value="UniProtKB-KW"/>
</dbReference>
<dbReference type="PROSITE" id="PS50109">
    <property type="entry name" value="HIS_KIN"/>
    <property type="match status" value="1"/>
</dbReference>
<name>A0ABP8NA65_9BACT</name>
<dbReference type="Gene3D" id="3.30.565.10">
    <property type="entry name" value="Histidine kinase-like ATPase, C-terminal domain"/>
    <property type="match status" value="1"/>
</dbReference>
<dbReference type="SUPFAM" id="SSF55874">
    <property type="entry name" value="ATPase domain of HSP90 chaperone/DNA topoisomerase II/histidine kinase"/>
    <property type="match status" value="1"/>
</dbReference>
<keyword evidence="4" id="KW-0808">Transferase</keyword>
<evidence type="ECO:0000259" key="10">
    <source>
        <dbReference type="PROSITE" id="PS50109"/>
    </source>
</evidence>
<dbReference type="EMBL" id="BAABFA010000007">
    <property type="protein sequence ID" value="GAA4462519.1"/>
    <property type="molecule type" value="Genomic_DNA"/>
</dbReference>
<dbReference type="Gene3D" id="2.60.40.10">
    <property type="entry name" value="Immunoglobulins"/>
    <property type="match status" value="1"/>
</dbReference>
<keyword evidence="9" id="KW-1133">Transmembrane helix</keyword>
<evidence type="ECO:0000256" key="6">
    <source>
        <dbReference type="ARBA" id="ARBA00022777"/>
    </source>
</evidence>
<keyword evidence="3" id="KW-0597">Phosphoprotein</keyword>
<dbReference type="Pfam" id="PF02518">
    <property type="entry name" value="HATPase_c"/>
    <property type="match status" value="1"/>
</dbReference>
<dbReference type="CDD" id="cd16917">
    <property type="entry name" value="HATPase_UhpB-NarQ-NarX-like"/>
    <property type="match status" value="1"/>
</dbReference>
<dbReference type="Gene3D" id="2.130.10.10">
    <property type="entry name" value="YVTN repeat-like/Quinoprotein amine dehydrogenase"/>
    <property type="match status" value="2"/>
</dbReference>
<dbReference type="InterPro" id="IPR036890">
    <property type="entry name" value="HATPase_C_sf"/>
</dbReference>
<evidence type="ECO:0000256" key="2">
    <source>
        <dbReference type="ARBA" id="ARBA00012438"/>
    </source>
</evidence>
<feature type="transmembrane region" description="Helical" evidence="9">
    <location>
        <begin position="12"/>
        <end position="31"/>
    </location>
</feature>
<dbReference type="InterPro" id="IPR011110">
    <property type="entry name" value="Reg_prop"/>
</dbReference>
<evidence type="ECO:0000256" key="5">
    <source>
        <dbReference type="ARBA" id="ARBA00022741"/>
    </source>
</evidence>
<dbReference type="Pfam" id="PF07494">
    <property type="entry name" value="Reg_prop"/>
    <property type="match status" value="2"/>
</dbReference>
<evidence type="ECO:0000256" key="7">
    <source>
        <dbReference type="ARBA" id="ARBA00022840"/>
    </source>
</evidence>
<dbReference type="Gene3D" id="1.20.5.1930">
    <property type="match status" value="1"/>
</dbReference>
<dbReference type="InterPro" id="IPR050482">
    <property type="entry name" value="Sensor_HK_TwoCompSys"/>
</dbReference>
<dbReference type="PANTHER" id="PTHR24421">
    <property type="entry name" value="NITRATE/NITRITE SENSOR PROTEIN NARX-RELATED"/>
    <property type="match status" value="1"/>
</dbReference>
<keyword evidence="5" id="KW-0547">Nucleotide-binding</keyword>
<accession>A0ABP8NA65</accession>
<evidence type="ECO:0000256" key="3">
    <source>
        <dbReference type="ARBA" id="ARBA00022553"/>
    </source>
</evidence>
<dbReference type="SUPFAM" id="SSF63829">
    <property type="entry name" value="Calcium-dependent phosphotriesterase"/>
    <property type="match status" value="2"/>
</dbReference>
<proteinExistence type="predicted"/>
<reference evidence="12" key="1">
    <citation type="journal article" date="2019" name="Int. J. Syst. Evol. Microbiol.">
        <title>The Global Catalogue of Microorganisms (GCM) 10K type strain sequencing project: providing services to taxonomists for standard genome sequencing and annotation.</title>
        <authorList>
            <consortium name="The Broad Institute Genomics Platform"/>
            <consortium name="The Broad Institute Genome Sequencing Center for Infectious Disease"/>
            <person name="Wu L."/>
            <person name="Ma J."/>
        </authorList>
    </citation>
    <scope>NUCLEOTIDE SEQUENCE [LARGE SCALE GENOMIC DNA]</scope>
    <source>
        <strain evidence="12">JCM 32105</strain>
    </source>
</reference>
<comment type="catalytic activity">
    <reaction evidence="1">
        <text>ATP + protein L-histidine = ADP + protein N-phospho-L-histidine.</text>
        <dbReference type="EC" id="2.7.13.3"/>
    </reaction>
</comment>
<protein>
    <recommendedName>
        <fullName evidence="2">histidine kinase</fullName>
        <ecNumber evidence="2">2.7.13.3</ecNumber>
    </recommendedName>
</protein>
<dbReference type="InterPro" id="IPR015943">
    <property type="entry name" value="WD40/YVTN_repeat-like_dom_sf"/>
</dbReference>
<evidence type="ECO:0000256" key="4">
    <source>
        <dbReference type="ARBA" id="ARBA00022679"/>
    </source>
</evidence>
<dbReference type="InterPro" id="IPR013783">
    <property type="entry name" value="Ig-like_fold"/>
</dbReference>
<evidence type="ECO:0000313" key="12">
    <source>
        <dbReference type="Proteomes" id="UP001500067"/>
    </source>
</evidence>
<gene>
    <name evidence="11" type="ORF">GCM10023093_09280</name>
</gene>
<dbReference type="Proteomes" id="UP001500067">
    <property type="component" value="Unassembled WGS sequence"/>
</dbReference>
<dbReference type="EC" id="2.7.13.3" evidence="2"/>
<evidence type="ECO:0000256" key="8">
    <source>
        <dbReference type="ARBA" id="ARBA00023012"/>
    </source>
</evidence>
<dbReference type="InterPro" id="IPR003594">
    <property type="entry name" value="HATPase_dom"/>
</dbReference>
<dbReference type="Pfam" id="PF07730">
    <property type="entry name" value="HisKA_3"/>
    <property type="match status" value="1"/>
</dbReference>
<keyword evidence="6 11" id="KW-0418">Kinase</keyword>